<proteinExistence type="predicted"/>
<dbReference type="Gene3D" id="3.40.50.1000">
    <property type="entry name" value="HAD superfamily/HAD-like"/>
    <property type="match status" value="1"/>
</dbReference>
<gene>
    <name evidence="2" type="ORF">B8W67_05720</name>
</gene>
<dbReference type="SUPFAM" id="SSF56784">
    <property type="entry name" value="HAD-like"/>
    <property type="match status" value="1"/>
</dbReference>
<keyword evidence="3" id="KW-1185">Reference proteome</keyword>
<name>A0A7I7SCV6_9MYCO</name>
<dbReference type="InterPro" id="IPR036412">
    <property type="entry name" value="HAD-like_sf"/>
</dbReference>
<evidence type="ECO:0000313" key="2">
    <source>
        <dbReference type="EMBL" id="OSC34747.1"/>
    </source>
</evidence>
<protein>
    <recommendedName>
        <fullName evidence="1">Polynucleotide kinase PNKP phosphatase domain-containing protein</fullName>
    </recommendedName>
</protein>
<dbReference type="InterPro" id="IPR023214">
    <property type="entry name" value="HAD_sf"/>
</dbReference>
<organism evidence="2 3">
    <name type="scientific">Mycolicibacillus koreensis</name>
    <dbReference type="NCBI Taxonomy" id="1069220"/>
    <lineage>
        <taxon>Bacteria</taxon>
        <taxon>Bacillati</taxon>
        <taxon>Actinomycetota</taxon>
        <taxon>Actinomycetes</taxon>
        <taxon>Mycobacteriales</taxon>
        <taxon>Mycobacteriaceae</taxon>
        <taxon>Mycolicibacillus</taxon>
    </lineage>
</organism>
<dbReference type="AlphaFoldDB" id="A0A7I7SCV6"/>
<comment type="caution">
    <text evidence="2">The sequence shown here is derived from an EMBL/GenBank/DDBJ whole genome shotgun (WGS) entry which is preliminary data.</text>
</comment>
<feature type="domain" description="Polynucleotide kinase PNKP phosphatase" evidence="1">
    <location>
        <begin position="4"/>
        <end position="142"/>
    </location>
</feature>
<reference evidence="2 3" key="1">
    <citation type="submission" date="2017-04" db="EMBL/GenBank/DDBJ databases">
        <title>The new phylogeny of genus Mycobacterium.</title>
        <authorList>
            <person name="Tortoli E."/>
            <person name="Trovato A."/>
            <person name="Cirillo D.M."/>
        </authorList>
    </citation>
    <scope>NUCLEOTIDE SEQUENCE [LARGE SCALE GENOMIC DNA]</scope>
    <source>
        <strain evidence="2 3">KCTC 19819</strain>
    </source>
</reference>
<dbReference type="Proteomes" id="UP000193577">
    <property type="component" value="Unassembled WGS sequence"/>
</dbReference>
<dbReference type="OrthoDB" id="7592866at2"/>
<accession>A0A7I7SCV6</accession>
<evidence type="ECO:0000259" key="1">
    <source>
        <dbReference type="Pfam" id="PF25109"/>
    </source>
</evidence>
<dbReference type="RefSeq" id="WP_085302768.1">
    <property type="nucleotide sequence ID" value="NZ_AP022594.1"/>
</dbReference>
<dbReference type="InterPro" id="IPR056782">
    <property type="entry name" value="HAD_PNKP"/>
</dbReference>
<evidence type="ECO:0000313" key="3">
    <source>
        <dbReference type="Proteomes" id="UP000193577"/>
    </source>
</evidence>
<dbReference type="Pfam" id="PF25109">
    <property type="entry name" value="HAD_PNKP"/>
    <property type="match status" value="1"/>
</dbReference>
<dbReference type="EMBL" id="NCXO01000008">
    <property type="protein sequence ID" value="OSC34747.1"/>
    <property type="molecule type" value="Genomic_DNA"/>
</dbReference>
<sequence length="150" mass="16994">MSSDAVIVDVDGTLCDVASVRHHVHQRPKNFHAFHSGAADCPPHDFVVDEVIGHYRGGRTIVVVTARMYRWEDSTRGWLDRHLPVPYLGPFMRGDTDFRPDVDVKRDIHRIITTDHGFRVVHAIDDNPSIVELWTQLGIPTTVVPGWEVP</sequence>